<comment type="caution">
    <text evidence="1">The sequence shown here is derived from an EMBL/GenBank/DDBJ whole genome shotgun (WGS) entry which is preliminary data.</text>
</comment>
<dbReference type="Proteomes" id="UP000327157">
    <property type="component" value="Chromosome 14"/>
</dbReference>
<reference evidence="1 2" key="3">
    <citation type="submission" date="2019-11" db="EMBL/GenBank/DDBJ databases">
        <title>A de novo genome assembly of a pear dwarfing rootstock.</title>
        <authorList>
            <person name="Wang F."/>
            <person name="Wang J."/>
            <person name="Li S."/>
            <person name="Zhang Y."/>
            <person name="Fang M."/>
            <person name="Ma L."/>
            <person name="Zhao Y."/>
            <person name="Jiang S."/>
        </authorList>
    </citation>
    <scope>NUCLEOTIDE SEQUENCE [LARGE SCALE GENOMIC DNA]</scope>
    <source>
        <strain evidence="1">S2</strain>
        <tissue evidence="1">Leaf</tissue>
    </source>
</reference>
<accession>A0A5N5FZ97</accession>
<dbReference type="PANTHER" id="PTHR47150:SF7">
    <property type="entry name" value="NUCLEASE"/>
    <property type="match status" value="1"/>
</dbReference>
<proteinExistence type="predicted"/>
<dbReference type="OrthoDB" id="1162612at2759"/>
<dbReference type="Pfam" id="PF04827">
    <property type="entry name" value="Plant_tran"/>
    <property type="match status" value="1"/>
</dbReference>
<dbReference type="EMBL" id="SMOL01000553">
    <property type="protein sequence ID" value="KAB2608197.1"/>
    <property type="molecule type" value="Genomic_DNA"/>
</dbReference>
<dbReference type="InterPro" id="IPR006912">
    <property type="entry name" value="Harbinger_derived_prot"/>
</dbReference>
<reference evidence="1 2" key="1">
    <citation type="submission" date="2019-09" db="EMBL/GenBank/DDBJ databases">
        <authorList>
            <person name="Ou C."/>
        </authorList>
    </citation>
    <scope>NUCLEOTIDE SEQUENCE [LARGE SCALE GENOMIC DNA]</scope>
    <source>
        <strain evidence="1">S2</strain>
        <tissue evidence="1">Leaf</tissue>
    </source>
</reference>
<keyword evidence="2" id="KW-1185">Reference proteome</keyword>
<evidence type="ECO:0000313" key="1">
    <source>
        <dbReference type="EMBL" id="KAB2608197.1"/>
    </source>
</evidence>
<dbReference type="AlphaFoldDB" id="A0A5N5FZ97"/>
<protein>
    <submittedName>
        <fullName evidence="1">Uncharacterized protein</fullName>
    </submittedName>
</protein>
<evidence type="ECO:0000313" key="2">
    <source>
        <dbReference type="Proteomes" id="UP000327157"/>
    </source>
</evidence>
<gene>
    <name evidence="1" type="ORF">D8674_011365</name>
</gene>
<organism evidence="1 2">
    <name type="scientific">Pyrus ussuriensis x Pyrus communis</name>
    <dbReference type="NCBI Taxonomy" id="2448454"/>
    <lineage>
        <taxon>Eukaryota</taxon>
        <taxon>Viridiplantae</taxon>
        <taxon>Streptophyta</taxon>
        <taxon>Embryophyta</taxon>
        <taxon>Tracheophyta</taxon>
        <taxon>Spermatophyta</taxon>
        <taxon>Magnoliopsida</taxon>
        <taxon>eudicotyledons</taxon>
        <taxon>Gunneridae</taxon>
        <taxon>Pentapetalae</taxon>
        <taxon>rosids</taxon>
        <taxon>fabids</taxon>
        <taxon>Rosales</taxon>
        <taxon>Rosaceae</taxon>
        <taxon>Amygdaloideae</taxon>
        <taxon>Maleae</taxon>
        <taxon>Pyrus</taxon>
    </lineage>
</organism>
<name>A0A5N5FZ97_9ROSA</name>
<sequence>MAMQMTQYQVRIEIEDAELFNAEVELINSFIQSEHHGQSSHCGFVMGCSYVQHDREEYQDRMMKDFIERLRFPAHDFQRRFRIKRELFERILNAVVNHDHYFARRLDTAGQQGLSPHQKLTSAFRMLANGCSADSTDEYCRLAESTAIENLKCFCKAIEGIYGATYLRNPNREDLKKLLRKVDKRGFPSMIRSLDCMHWE</sequence>
<reference evidence="2" key="2">
    <citation type="submission" date="2019-10" db="EMBL/GenBank/DDBJ databases">
        <title>A de novo genome assembly of a pear dwarfing rootstock.</title>
        <authorList>
            <person name="Wang F."/>
            <person name="Wang J."/>
            <person name="Li S."/>
            <person name="Zhang Y."/>
            <person name="Fang M."/>
            <person name="Ma L."/>
            <person name="Zhao Y."/>
            <person name="Jiang S."/>
        </authorList>
    </citation>
    <scope>NUCLEOTIDE SEQUENCE [LARGE SCALE GENOMIC DNA]</scope>
</reference>
<dbReference type="PANTHER" id="PTHR47150">
    <property type="entry name" value="OS12G0169200 PROTEIN"/>
    <property type="match status" value="1"/>
</dbReference>